<dbReference type="GO" id="GO:0000049">
    <property type="term" value="F:tRNA binding"/>
    <property type="evidence" value="ECO:0007669"/>
    <property type="project" value="TreeGrafter"/>
</dbReference>
<dbReference type="PROSITE" id="PS51186">
    <property type="entry name" value="GNAT"/>
    <property type="match status" value="1"/>
</dbReference>
<feature type="domain" description="N-acetyltransferase" evidence="1">
    <location>
        <begin position="1"/>
        <end position="137"/>
    </location>
</feature>
<evidence type="ECO:0000313" key="2">
    <source>
        <dbReference type="EMBL" id="REL30586.1"/>
    </source>
</evidence>
<organism evidence="2 3">
    <name type="scientific">Thalassotalea euphylliae</name>
    <dbReference type="NCBI Taxonomy" id="1655234"/>
    <lineage>
        <taxon>Bacteria</taxon>
        <taxon>Pseudomonadati</taxon>
        <taxon>Pseudomonadota</taxon>
        <taxon>Gammaproteobacteria</taxon>
        <taxon>Alteromonadales</taxon>
        <taxon>Colwelliaceae</taxon>
        <taxon>Thalassotalea</taxon>
    </lineage>
</organism>
<gene>
    <name evidence="2" type="ORF">DXX94_07605</name>
</gene>
<dbReference type="InterPro" id="IPR038321">
    <property type="entry name" value="TmcA_C_sf"/>
</dbReference>
<dbReference type="GO" id="GO:1904812">
    <property type="term" value="P:rRNA acetylation involved in maturation of SSU-rRNA"/>
    <property type="evidence" value="ECO:0007669"/>
    <property type="project" value="TreeGrafter"/>
</dbReference>
<dbReference type="GO" id="GO:1990883">
    <property type="term" value="F:18S rRNA cytidine N-acetyltransferase activity"/>
    <property type="evidence" value="ECO:0007669"/>
    <property type="project" value="TreeGrafter"/>
</dbReference>
<protein>
    <submittedName>
        <fullName evidence="2">tRNA(Met) cytidine acetyltransferase</fullName>
    </submittedName>
</protein>
<dbReference type="InterPro" id="IPR000182">
    <property type="entry name" value="GNAT_dom"/>
</dbReference>
<name>A0A3E0U0W5_9GAMM</name>
<keyword evidence="3" id="KW-1185">Reference proteome</keyword>
<comment type="caution">
    <text evidence="2">The sequence shown here is derived from an EMBL/GenBank/DDBJ whole genome shotgun (WGS) entry which is preliminary data.</text>
</comment>
<dbReference type="PANTHER" id="PTHR10925:SF5">
    <property type="entry name" value="RNA CYTIDINE ACETYLTRANSFERASE"/>
    <property type="match status" value="1"/>
</dbReference>
<proteinExistence type="predicted"/>
<dbReference type="Gene3D" id="1.20.120.890">
    <property type="entry name" value="tRNA(Met) cytidine acetyltransferase, tail domain"/>
    <property type="match status" value="1"/>
</dbReference>
<dbReference type="EMBL" id="QUOT01000001">
    <property type="protein sequence ID" value="REL30586.1"/>
    <property type="molecule type" value="Genomic_DNA"/>
</dbReference>
<evidence type="ECO:0000313" key="3">
    <source>
        <dbReference type="Proteomes" id="UP000256899"/>
    </source>
</evidence>
<dbReference type="Pfam" id="PF13718">
    <property type="entry name" value="GNAT_acetyltr_2"/>
    <property type="match status" value="2"/>
</dbReference>
<dbReference type="AlphaFoldDB" id="A0A3E0U0W5"/>
<dbReference type="Gene3D" id="3.40.630.30">
    <property type="match status" value="1"/>
</dbReference>
<evidence type="ECO:0000259" key="1">
    <source>
        <dbReference type="PROSITE" id="PS51186"/>
    </source>
</evidence>
<dbReference type="InterPro" id="IPR016181">
    <property type="entry name" value="Acyl_CoA_acyltransferase"/>
</dbReference>
<keyword evidence="2" id="KW-0808">Transferase</keyword>
<dbReference type="InterPro" id="IPR032672">
    <property type="entry name" value="TmcA/NAT10/Kre33"/>
</dbReference>
<dbReference type="PANTHER" id="PTHR10925">
    <property type="entry name" value="N-ACETYLTRANSFERASE 10"/>
    <property type="match status" value="1"/>
</dbReference>
<dbReference type="Proteomes" id="UP000256899">
    <property type="component" value="Unassembled WGS sequence"/>
</dbReference>
<dbReference type="SUPFAM" id="SSF55729">
    <property type="entry name" value="Acyl-CoA N-acyltransferases (Nat)"/>
    <property type="match status" value="1"/>
</dbReference>
<reference evidence="3" key="1">
    <citation type="submission" date="2018-08" db="EMBL/GenBank/DDBJ databases">
        <title>Thalassotalea euphylliae genome.</title>
        <authorList>
            <person name="Summers S."/>
            <person name="Rice S.A."/>
            <person name="Freckelton M.L."/>
            <person name="Nedved B.T."/>
            <person name="Hadfield M.G."/>
        </authorList>
    </citation>
    <scope>NUCLEOTIDE SEQUENCE [LARGE SCALE GENOMIC DNA]</scope>
    <source>
        <strain evidence="3">H3</strain>
    </source>
</reference>
<dbReference type="CDD" id="cd04301">
    <property type="entry name" value="NAT_SF"/>
    <property type="match status" value="1"/>
</dbReference>
<sequence>MVQQQVVAVALLIEEQVVDKALQPAIVSGQRRLKGQLIPQSLAQQSQLPQALEFRYLRVMRIAVHPSAQGLGFGSALINEIKGYAQQAGIDFVATSFAASSNVVNFWQKNGFTPVKLGFNRDASSGEHSLVMLNDASLQAAQQKFVQQVSAEFYEALSCWLADEFSQLDYSLVMKLLAIAPKSSLPPITARDREKLLAFKNNANLYRLARPSLARWLQVYIAKISVAQINIDHGNVDQNSVGQNNLAQENLAQENKAKLLAALKPLVAKCLMLHQDADVCQRFGFTGKKALYQHFQQLIKLS</sequence>
<accession>A0A3E0U0W5</accession>